<keyword evidence="4" id="KW-0645">Protease</keyword>
<dbReference type="FunFam" id="1.10.3810.10:FF:000001">
    <property type="entry name" value="Penicillin-binding protein 1A"/>
    <property type="match status" value="1"/>
</dbReference>
<comment type="caution">
    <text evidence="17">The sequence shown here is derived from an EMBL/GenBank/DDBJ whole genome shotgun (WGS) entry which is preliminary data.</text>
</comment>
<evidence type="ECO:0000313" key="18">
    <source>
        <dbReference type="Proteomes" id="UP000178602"/>
    </source>
</evidence>
<evidence type="ECO:0000256" key="3">
    <source>
        <dbReference type="ARBA" id="ARBA00022645"/>
    </source>
</evidence>
<dbReference type="GO" id="GO:0008360">
    <property type="term" value="P:regulation of cell shape"/>
    <property type="evidence" value="ECO:0007669"/>
    <property type="project" value="UniProtKB-KW"/>
</dbReference>
<protein>
    <submittedName>
        <fullName evidence="17">Uncharacterized protein</fullName>
    </submittedName>
</protein>
<keyword evidence="8" id="KW-0133">Cell shape</keyword>
<evidence type="ECO:0000256" key="8">
    <source>
        <dbReference type="ARBA" id="ARBA00022960"/>
    </source>
</evidence>
<dbReference type="PANTHER" id="PTHR32282">
    <property type="entry name" value="BINDING PROTEIN TRANSPEPTIDASE, PUTATIVE-RELATED"/>
    <property type="match status" value="1"/>
</dbReference>
<keyword evidence="6" id="KW-0808">Transferase</keyword>
<feature type="domain" description="Glycosyl transferase family 51" evidence="16">
    <location>
        <begin position="53"/>
        <end position="228"/>
    </location>
</feature>
<feature type="region of interest" description="Disordered" evidence="14">
    <location>
        <begin position="617"/>
        <end position="660"/>
    </location>
</feature>
<organism evidence="17 18">
    <name type="scientific">candidate division WOR-1 bacterium RIFOXYC12_FULL_54_18</name>
    <dbReference type="NCBI Taxonomy" id="1802584"/>
    <lineage>
        <taxon>Bacteria</taxon>
        <taxon>Bacillati</taxon>
        <taxon>Saganbacteria</taxon>
    </lineage>
</organism>
<evidence type="ECO:0000256" key="5">
    <source>
        <dbReference type="ARBA" id="ARBA00022676"/>
    </source>
</evidence>
<dbReference type="GO" id="GO:0006508">
    <property type="term" value="P:proteolysis"/>
    <property type="evidence" value="ECO:0007669"/>
    <property type="project" value="UniProtKB-KW"/>
</dbReference>
<evidence type="ECO:0000259" key="15">
    <source>
        <dbReference type="Pfam" id="PF00905"/>
    </source>
</evidence>
<keyword evidence="10" id="KW-0511">Multifunctional enzyme</keyword>
<evidence type="ECO:0000256" key="6">
    <source>
        <dbReference type="ARBA" id="ARBA00022679"/>
    </source>
</evidence>
<dbReference type="Gene3D" id="3.40.710.10">
    <property type="entry name" value="DD-peptidase/beta-lactamase superfamily"/>
    <property type="match status" value="1"/>
</dbReference>
<dbReference type="GO" id="GO:0008955">
    <property type="term" value="F:peptidoglycan glycosyltransferase activity"/>
    <property type="evidence" value="ECO:0007669"/>
    <property type="project" value="UniProtKB-EC"/>
</dbReference>
<keyword evidence="9" id="KW-0573">Peptidoglycan synthesis</keyword>
<dbReference type="PANTHER" id="PTHR32282:SF33">
    <property type="entry name" value="PEPTIDOGLYCAN GLYCOSYLTRANSFERASE"/>
    <property type="match status" value="1"/>
</dbReference>
<accession>A0A1F4T6K6</accession>
<dbReference type="GO" id="GO:0030288">
    <property type="term" value="C:outer membrane-bounded periplasmic space"/>
    <property type="evidence" value="ECO:0007669"/>
    <property type="project" value="TreeGrafter"/>
</dbReference>
<dbReference type="InterPro" id="IPR001264">
    <property type="entry name" value="Glyco_trans_51"/>
</dbReference>
<evidence type="ECO:0000256" key="12">
    <source>
        <dbReference type="ARBA" id="ARBA00034000"/>
    </source>
</evidence>
<evidence type="ECO:0000256" key="11">
    <source>
        <dbReference type="ARBA" id="ARBA00023316"/>
    </source>
</evidence>
<dbReference type="SUPFAM" id="SSF53955">
    <property type="entry name" value="Lysozyme-like"/>
    <property type="match status" value="1"/>
</dbReference>
<dbReference type="AlphaFoldDB" id="A0A1F4T6K6"/>
<dbReference type="GO" id="GO:0009252">
    <property type="term" value="P:peptidoglycan biosynthetic process"/>
    <property type="evidence" value="ECO:0007669"/>
    <property type="project" value="UniProtKB-KW"/>
</dbReference>
<comment type="similarity">
    <text evidence="2">In the N-terminal section; belongs to the glycosyltransferase 51 family.</text>
</comment>
<keyword evidence="5" id="KW-0328">Glycosyltransferase</keyword>
<feature type="domain" description="Penicillin-binding protein transpeptidase" evidence="15">
    <location>
        <begin position="323"/>
        <end position="561"/>
    </location>
</feature>
<evidence type="ECO:0000256" key="9">
    <source>
        <dbReference type="ARBA" id="ARBA00022984"/>
    </source>
</evidence>
<dbReference type="GO" id="GO:0008658">
    <property type="term" value="F:penicillin binding"/>
    <property type="evidence" value="ECO:0007669"/>
    <property type="project" value="InterPro"/>
</dbReference>
<dbReference type="InterPro" id="IPR023346">
    <property type="entry name" value="Lysozyme-like_dom_sf"/>
</dbReference>
<keyword evidence="11" id="KW-0961">Cell wall biogenesis/degradation</keyword>
<dbReference type="GO" id="GO:0071555">
    <property type="term" value="P:cell wall organization"/>
    <property type="evidence" value="ECO:0007669"/>
    <property type="project" value="UniProtKB-KW"/>
</dbReference>
<proteinExistence type="inferred from homology"/>
<keyword evidence="3" id="KW-0121">Carboxypeptidase</keyword>
<dbReference type="GO" id="GO:0009002">
    <property type="term" value="F:serine-type D-Ala-D-Ala carboxypeptidase activity"/>
    <property type="evidence" value="ECO:0007669"/>
    <property type="project" value="UniProtKB-EC"/>
</dbReference>
<dbReference type="InterPro" id="IPR012338">
    <property type="entry name" value="Beta-lactam/transpept-like"/>
</dbReference>
<sequence length="660" mass="72729">MKIRPGRIILILFFIIIAAVSGASLQILQQLPDVQMINSYVPSESTILYAADDKILARFHQEENRQVVPLSKISPYFIKAVIATEDPNFYNHRGLDFYGIARAAIKNFAYGRVVEGGSTLTQQLAKNLFLTKKKALTRKLAEAILAVQMERRYTKEEILEMYLNQVYLGHNTYGIESAANLYFNKHASELTLAESAMIAGIIRGPELYSPYRNLKGAKLRQIDILNKMIGHHLADEKEAKLAAAVALNFFPQNLKMRGEIAPYFISHVLQELTDLYGQEMVYHGGLRVYTTLDTSMQFAAEKAVSEFIKNEGPKYKFTQGALLSIDPTTGYIRAMVGGADFLESKFNRATQAKRQPGSSFKPFVYTAAIEQGLMPYTMLQDAPTTFKVWVNKWNPDGTWTPQNFDGKFQGAVTMRTALEKSLNIPAVKLLEIVGIPNAISVAQKMGITSRLEPSLSLALGASEVTLLEMTSAYGVLANQGIRVEPAAIVKIESRDGVVLYQNKIVERRVLDPNVAAIMVDMMRGVISRGTGYRANIGRPAAAKTGTSQDFKDAWFIGFVPQLVTGVWVGNDDNTPMKGVAEVGVCPRIWKAYNTTALAKMSPLDFPRPLIPEETVIQENKVNAEDGGVPEGDLAPEDVSNPAPENVPDGDPSPEEVGGGH</sequence>
<dbReference type="InterPro" id="IPR001460">
    <property type="entry name" value="PCN-bd_Tpept"/>
</dbReference>
<dbReference type="Proteomes" id="UP000178602">
    <property type="component" value="Unassembled WGS sequence"/>
</dbReference>
<gene>
    <name evidence="17" type="ORF">A3K49_01695</name>
</gene>
<dbReference type="EMBL" id="MEUG01000001">
    <property type="protein sequence ID" value="OGC27713.1"/>
    <property type="molecule type" value="Genomic_DNA"/>
</dbReference>
<evidence type="ECO:0000313" key="17">
    <source>
        <dbReference type="EMBL" id="OGC27713.1"/>
    </source>
</evidence>
<keyword evidence="7" id="KW-0378">Hydrolase</keyword>
<comment type="catalytic activity">
    <reaction evidence="12">
        <text>Preferential cleavage: (Ac)2-L-Lys-D-Ala-|-D-Ala. Also transpeptidation of peptidyl-alanyl moieties that are N-acyl substituents of D-alanine.</text>
        <dbReference type="EC" id="3.4.16.4"/>
    </reaction>
</comment>
<dbReference type="InterPro" id="IPR036950">
    <property type="entry name" value="PBP_transglycosylase"/>
</dbReference>
<dbReference type="NCBIfam" id="TIGR02074">
    <property type="entry name" value="PBP_1a_fam"/>
    <property type="match status" value="1"/>
</dbReference>
<dbReference type="SUPFAM" id="SSF56601">
    <property type="entry name" value="beta-lactamase/transpeptidase-like"/>
    <property type="match status" value="1"/>
</dbReference>
<comment type="similarity">
    <text evidence="1">In the C-terminal section; belongs to the transpeptidase family.</text>
</comment>
<dbReference type="Gene3D" id="1.10.3810.10">
    <property type="entry name" value="Biosynthetic peptidoglycan transglycosylase-like"/>
    <property type="match status" value="1"/>
</dbReference>
<reference evidence="17 18" key="1">
    <citation type="journal article" date="2016" name="Nat. Commun.">
        <title>Thousands of microbial genomes shed light on interconnected biogeochemical processes in an aquifer system.</title>
        <authorList>
            <person name="Anantharaman K."/>
            <person name="Brown C.T."/>
            <person name="Hug L.A."/>
            <person name="Sharon I."/>
            <person name="Castelle C.J."/>
            <person name="Probst A.J."/>
            <person name="Thomas B.C."/>
            <person name="Singh A."/>
            <person name="Wilkins M.J."/>
            <person name="Karaoz U."/>
            <person name="Brodie E.L."/>
            <person name="Williams K.H."/>
            <person name="Hubbard S.S."/>
            <person name="Banfield J.F."/>
        </authorList>
    </citation>
    <scope>NUCLEOTIDE SEQUENCE [LARGE SCALE GENOMIC DNA]</scope>
</reference>
<evidence type="ECO:0000256" key="7">
    <source>
        <dbReference type="ARBA" id="ARBA00022801"/>
    </source>
</evidence>
<dbReference type="InterPro" id="IPR050396">
    <property type="entry name" value="Glycosyltr_51/Transpeptidase"/>
</dbReference>
<evidence type="ECO:0000259" key="16">
    <source>
        <dbReference type="Pfam" id="PF00912"/>
    </source>
</evidence>
<dbReference type="Pfam" id="PF00905">
    <property type="entry name" value="Transpeptidase"/>
    <property type="match status" value="1"/>
</dbReference>
<evidence type="ECO:0000256" key="14">
    <source>
        <dbReference type="SAM" id="MobiDB-lite"/>
    </source>
</evidence>
<evidence type="ECO:0000256" key="2">
    <source>
        <dbReference type="ARBA" id="ARBA00007739"/>
    </source>
</evidence>
<name>A0A1F4T6K6_UNCSA</name>
<dbReference type="Pfam" id="PF00912">
    <property type="entry name" value="Transgly"/>
    <property type="match status" value="1"/>
</dbReference>
<evidence type="ECO:0000256" key="10">
    <source>
        <dbReference type="ARBA" id="ARBA00023268"/>
    </source>
</evidence>
<comment type="catalytic activity">
    <reaction evidence="13">
        <text>[GlcNAc-(1-&gt;4)-Mur2Ac(oyl-L-Ala-gamma-D-Glu-L-Lys-D-Ala-D-Ala)](n)-di-trans,octa-cis-undecaprenyl diphosphate + beta-D-GlcNAc-(1-&gt;4)-Mur2Ac(oyl-L-Ala-gamma-D-Glu-L-Lys-D-Ala-D-Ala)-di-trans,octa-cis-undecaprenyl diphosphate = [GlcNAc-(1-&gt;4)-Mur2Ac(oyl-L-Ala-gamma-D-Glu-L-Lys-D-Ala-D-Ala)](n+1)-di-trans,octa-cis-undecaprenyl diphosphate + di-trans,octa-cis-undecaprenyl diphosphate + H(+)</text>
        <dbReference type="Rhea" id="RHEA:23708"/>
        <dbReference type="Rhea" id="RHEA-COMP:9602"/>
        <dbReference type="Rhea" id="RHEA-COMP:9603"/>
        <dbReference type="ChEBI" id="CHEBI:15378"/>
        <dbReference type="ChEBI" id="CHEBI:58405"/>
        <dbReference type="ChEBI" id="CHEBI:60033"/>
        <dbReference type="ChEBI" id="CHEBI:78435"/>
        <dbReference type="EC" id="2.4.99.28"/>
    </reaction>
</comment>
<evidence type="ECO:0000256" key="4">
    <source>
        <dbReference type="ARBA" id="ARBA00022670"/>
    </source>
</evidence>
<evidence type="ECO:0000256" key="13">
    <source>
        <dbReference type="ARBA" id="ARBA00049902"/>
    </source>
</evidence>
<evidence type="ECO:0000256" key="1">
    <source>
        <dbReference type="ARBA" id="ARBA00007090"/>
    </source>
</evidence>